<protein>
    <recommendedName>
        <fullName evidence="4">Ribbon-helix-helix protein, copG family</fullName>
    </recommendedName>
</protein>
<evidence type="ECO:0000313" key="3">
    <source>
        <dbReference type="Proteomes" id="UP000182409"/>
    </source>
</evidence>
<feature type="compositionally biased region" description="Basic and acidic residues" evidence="1">
    <location>
        <begin position="15"/>
        <end position="24"/>
    </location>
</feature>
<organism evidence="2 3">
    <name type="scientific">Terriglobus roseus</name>
    <dbReference type="NCBI Taxonomy" id="392734"/>
    <lineage>
        <taxon>Bacteria</taxon>
        <taxon>Pseudomonadati</taxon>
        <taxon>Acidobacteriota</taxon>
        <taxon>Terriglobia</taxon>
        <taxon>Terriglobales</taxon>
        <taxon>Acidobacteriaceae</taxon>
        <taxon>Terriglobus</taxon>
    </lineage>
</organism>
<dbReference type="EMBL" id="FNSD01000001">
    <property type="protein sequence ID" value="SEB98251.1"/>
    <property type="molecule type" value="Genomic_DNA"/>
</dbReference>
<dbReference type="Proteomes" id="UP000182409">
    <property type="component" value="Unassembled WGS sequence"/>
</dbReference>
<sequence>MPTFRSLRRLPGDSPDCKFGGRESDKSSFWISARIEFVLLPSALTFVVVFHYSSLMGDDNTTPHPHSFRLSDEDQEMLAYLRERLGMKSSPVLRLALRRLYQAEKKQDK</sequence>
<dbReference type="AlphaFoldDB" id="A0A1H4NSP8"/>
<evidence type="ECO:0000313" key="2">
    <source>
        <dbReference type="EMBL" id="SEB98251.1"/>
    </source>
</evidence>
<evidence type="ECO:0008006" key="4">
    <source>
        <dbReference type="Google" id="ProtNLM"/>
    </source>
</evidence>
<accession>A0A1H4NSP8</accession>
<gene>
    <name evidence="2" type="ORF">SAMN05443244_2344</name>
</gene>
<proteinExistence type="predicted"/>
<name>A0A1H4NSP8_9BACT</name>
<feature type="region of interest" description="Disordered" evidence="1">
    <location>
        <begin position="1"/>
        <end position="24"/>
    </location>
</feature>
<evidence type="ECO:0000256" key="1">
    <source>
        <dbReference type="SAM" id="MobiDB-lite"/>
    </source>
</evidence>
<reference evidence="2 3" key="1">
    <citation type="submission" date="2016-10" db="EMBL/GenBank/DDBJ databases">
        <authorList>
            <person name="de Groot N.N."/>
        </authorList>
    </citation>
    <scope>NUCLEOTIDE SEQUENCE [LARGE SCALE GENOMIC DNA]</scope>
    <source>
        <strain evidence="2 3">AB35.6</strain>
    </source>
</reference>